<accession>J3A274</accession>
<dbReference type="EMBL" id="ALJD01000004">
    <property type="protein sequence ID" value="EJN59428.1"/>
    <property type="molecule type" value="Genomic_DNA"/>
</dbReference>
<proteinExistence type="predicted"/>
<protein>
    <submittedName>
        <fullName evidence="1">Uncharacterized protein</fullName>
    </submittedName>
</protein>
<organism evidence="1 2">
    <name type="scientific">Halogranum salarium B-1</name>
    <dbReference type="NCBI Taxonomy" id="1210908"/>
    <lineage>
        <taxon>Archaea</taxon>
        <taxon>Methanobacteriati</taxon>
        <taxon>Methanobacteriota</taxon>
        <taxon>Stenosarchaea group</taxon>
        <taxon>Halobacteria</taxon>
        <taxon>Halobacteriales</taxon>
        <taxon>Haloferacaceae</taxon>
    </lineage>
</organism>
<dbReference type="AlphaFoldDB" id="J3A274"/>
<reference evidence="1 2" key="1">
    <citation type="journal article" date="2012" name="J. Bacteriol.">
        <title>Draft Genome Sequence of the Extremely Halophilic Archaeon Halogranum salarium B-1T.</title>
        <authorList>
            <person name="Kim K.K."/>
            <person name="Lee K.C."/>
            <person name="Lee J.S."/>
        </authorList>
    </citation>
    <scope>NUCLEOTIDE SEQUENCE [LARGE SCALE GENOMIC DNA]</scope>
    <source>
        <strain evidence="1 2">B-1</strain>
    </source>
</reference>
<gene>
    <name evidence="1" type="ORF">HSB1_15860</name>
</gene>
<evidence type="ECO:0000313" key="2">
    <source>
        <dbReference type="Proteomes" id="UP000007813"/>
    </source>
</evidence>
<dbReference type="Proteomes" id="UP000007813">
    <property type="component" value="Unassembled WGS sequence"/>
</dbReference>
<name>J3A274_9EURY</name>
<comment type="caution">
    <text evidence="1">The sequence shown here is derived from an EMBL/GenBank/DDBJ whole genome shotgun (WGS) entry which is preliminary data.</text>
</comment>
<sequence>MSSAGLVGRLDATVAVLETPARLIESTRQSVVPSQTRV</sequence>
<evidence type="ECO:0000313" key="1">
    <source>
        <dbReference type="EMBL" id="EJN59428.1"/>
    </source>
</evidence>